<accession>A0A2P5CCX3</accession>
<dbReference type="SUPFAM" id="SSF56112">
    <property type="entry name" value="Protein kinase-like (PK-like)"/>
    <property type="match status" value="1"/>
</dbReference>
<dbReference type="GO" id="GO:1990604">
    <property type="term" value="C:IRE1-TRAF2-ASK1 complex"/>
    <property type="evidence" value="ECO:0007669"/>
    <property type="project" value="TreeGrafter"/>
</dbReference>
<dbReference type="GO" id="GO:0005524">
    <property type="term" value="F:ATP binding"/>
    <property type="evidence" value="ECO:0007669"/>
    <property type="project" value="InterPro"/>
</dbReference>
<dbReference type="InterPro" id="IPR001245">
    <property type="entry name" value="Ser-Thr/Tyr_kinase_cat_dom"/>
</dbReference>
<dbReference type="PANTHER" id="PTHR13954">
    <property type="entry name" value="IRE1-RELATED"/>
    <property type="match status" value="1"/>
</dbReference>
<dbReference type="GO" id="GO:0036498">
    <property type="term" value="P:IRE1-mediated unfolded protein response"/>
    <property type="evidence" value="ECO:0007669"/>
    <property type="project" value="TreeGrafter"/>
</dbReference>
<keyword evidence="4" id="KW-1185">Reference proteome</keyword>
<dbReference type="Proteomes" id="UP000237105">
    <property type="component" value="Unassembled WGS sequence"/>
</dbReference>
<feature type="signal peptide" evidence="1">
    <location>
        <begin position="1"/>
        <end position="17"/>
    </location>
</feature>
<gene>
    <name evidence="3" type="ORF">PanWU01x14_164150</name>
</gene>
<dbReference type="PROSITE" id="PS50011">
    <property type="entry name" value="PROTEIN_KINASE_DOM"/>
    <property type="match status" value="1"/>
</dbReference>
<dbReference type="InterPro" id="IPR011009">
    <property type="entry name" value="Kinase-like_dom_sf"/>
</dbReference>
<dbReference type="PANTHER" id="PTHR13954:SF6">
    <property type="entry name" value="NON-SPECIFIC SERINE_THREONINE PROTEIN KINASE"/>
    <property type="match status" value="1"/>
</dbReference>
<sequence length="103" mass="11604">MLLTYFFSLICLDLIEGFDRPGGAGWKAPEQLLDGRKTFKADLFSLGCVLYFVITGGSHPFGQVIDQRDKNILENKINLSQLANMPEAFHLISLLLHPEPKLR</sequence>
<name>A0A2P5CCX3_PARAD</name>
<feature type="domain" description="Protein kinase" evidence="2">
    <location>
        <begin position="1"/>
        <end position="103"/>
    </location>
</feature>
<dbReference type="GO" id="GO:0051082">
    <property type="term" value="F:unfolded protein binding"/>
    <property type="evidence" value="ECO:0007669"/>
    <property type="project" value="TreeGrafter"/>
</dbReference>
<comment type="caution">
    <text evidence="3">The sequence shown here is derived from an EMBL/GenBank/DDBJ whole genome shotgun (WGS) entry which is preliminary data.</text>
</comment>
<evidence type="ECO:0000256" key="1">
    <source>
        <dbReference type="SAM" id="SignalP"/>
    </source>
</evidence>
<keyword evidence="3" id="KW-0418">Kinase</keyword>
<dbReference type="OrthoDB" id="1739858at2759"/>
<dbReference type="Pfam" id="PF07714">
    <property type="entry name" value="PK_Tyr_Ser-Thr"/>
    <property type="match status" value="1"/>
</dbReference>
<protein>
    <submittedName>
        <fullName evidence="3">Tyrosine-protein kinase</fullName>
    </submittedName>
</protein>
<keyword evidence="1" id="KW-0732">Signal</keyword>
<reference evidence="4" key="1">
    <citation type="submission" date="2016-06" db="EMBL/GenBank/DDBJ databases">
        <title>Parallel loss of symbiosis genes in relatives of nitrogen-fixing non-legume Parasponia.</title>
        <authorList>
            <person name="Van Velzen R."/>
            <person name="Holmer R."/>
            <person name="Bu F."/>
            <person name="Rutten L."/>
            <person name="Van Zeijl A."/>
            <person name="Liu W."/>
            <person name="Santuari L."/>
            <person name="Cao Q."/>
            <person name="Sharma T."/>
            <person name="Shen D."/>
            <person name="Roswanjaya Y."/>
            <person name="Wardhani T."/>
            <person name="Kalhor M.S."/>
            <person name="Jansen J."/>
            <person name="Van den Hoogen J."/>
            <person name="Gungor B."/>
            <person name="Hartog M."/>
            <person name="Hontelez J."/>
            <person name="Verver J."/>
            <person name="Yang W.-C."/>
            <person name="Schijlen E."/>
            <person name="Repin R."/>
            <person name="Schilthuizen M."/>
            <person name="Schranz E."/>
            <person name="Heidstra R."/>
            <person name="Miyata K."/>
            <person name="Fedorova E."/>
            <person name="Kohlen W."/>
            <person name="Bisseling T."/>
            <person name="Smit S."/>
            <person name="Geurts R."/>
        </authorList>
    </citation>
    <scope>NUCLEOTIDE SEQUENCE [LARGE SCALE GENOMIC DNA]</scope>
    <source>
        <strain evidence="4">cv. WU1-14</strain>
    </source>
</reference>
<dbReference type="EMBL" id="JXTB01000145">
    <property type="protein sequence ID" value="PON58900.1"/>
    <property type="molecule type" value="Genomic_DNA"/>
</dbReference>
<evidence type="ECO:0000313" key="4">
    <source>
        <dbReference type="Proteomes" id="UP000237105"/>
    </source>
</evidence>
<keyword evidence="3" id="KW-0808">Transferase</keyword>
<dbReference type="InterPro" id="IPR045133">
    <property type="entry name" value="IRE1/2-like"/>
</dbReference>
<dbReference type="AlphaFoldDB" id="A0A2P5CCX3"/>
<evidence type="ECO:0000313" key="3">
    <source>
        <dbReference type="EMBL" id="PON58900.1"/>
    </source>
</evidence>
<dbReference type="GO" id="GO:0004521">
    <property type="term" value="F:RNA endonuclease activity"/>
    <property type="evidence" value="ECO:0007669"/>
    <property type="project" value="InterPro"/>
</dbReference>
<dbReference type="InterPro" id="IPR000719">
    <property type="entry name" value="Prot_kinase_dom"/>
</dbReference>
<evidence type="ECO:0000259" key="2">
    <source>
        <dbReference type="PROSITE" id="PS50011"/>
    </source>
</evidence>
<feature type="chain" id="PRO_5015106704" evidence="1">
    <location>
        <begin position="18"/>
        <end position="103"/>
    </location>
</feature>
<dbReference type="GO" id="GO:0004674">
    <property type="term" value="F:protein serine/threonine kinase activity"/>
    <property type="evidence" value="ECO:0007669"/>
    <property type="project" value="InterPro"/>
</dbReference>
<dbReference type="STRING" id="3476.A0A2P5CCX3"/>
<organism evidence="3 4">
    <name type="scientific">Parasponia andersonii</name>
    <name type="common">Sponia andersonii</name>
    <dbReference type="NCBI Taxonomy" id="3476"/>
    <lineage>
        <taxon>Eukaryota</taxon>
        <taxon>Viridiplantae</taxon>
        <taxon>Streptophyta</taxon>
        <taxon>Embryophyta</taxon>
        <taxon>Tracheophyta</taxon>
        <taxon>Spermatophyta</taxon>
        <taxon>Magnoliopsida</taxon>
        <taxon>eudicotyledons</taxon>
        <taxon>Gunneridae</taxon>
        <taxon>Pentapetalae</taxon>
        <taxon>rosids</taxon>
        <taxon>fabids</taxon>
        <taxon>Rosales</taxon>
        <taxon>Cannabaceae</taxon>
        <taxon>Parasponia</taxon>
    </lineage>
</organism>
<proteinExistence type="predicted"/>
<dbReference type="Gene3D" id="1.10.510.10">
    <property type="entry name" value="Transferase(Phosphotransferase) domain 1"/>
    <property type="match status" value="1"/>
</dbReference>